<organism evidence="4 5">
    <name type="scientific">Marinospirillum alkaliphilum DSM 21637</name>
    <dbReference type="NCBI Taxonomy" id="1122209"/>
    <lineage>
        <taxon>Bacteria</taxon>
        <taxon>Pseudomonadati</taxon>
        <taxon>Pseudomonadota</taxon>
        <taxon>Gammaproteobacteria</taxon>
        <taxon>Oceanospirillales</taxon>
        <taxon>Oceanospirillaceae</taxon>
        <taxon>Marinospirillum</taxon>
    </lineage>
</organism>
<protein>
    <submittedName>
        <fullName evidence="4">DNA processing protein</fullName>
    </submittedName>
</protein>
<dbReference type="RefSeq" id="WP_084662302.1">
    <property type="nucleotide sequence ID" value="NZ_FPJW01000014.1"/>
</dbReference>
<proteinExistence type="inferred from homology"/>
<dbReference type="PANTHER" id="PTHR43022:SF1">
    <property type="entry name" value="PROTEIN SMF"/>
    <property type="match status" value="1"/>
</dbReference>
<evidence type="ECO:0000259" key="2">
    <source>
        <dbReference type="Pfam" id="PF02481"/>
    </source>
</evidence>
<dbReference type="Gene3D" id="1.10.10.10">
    <property type="entry name" value="Winged helix-like DNA-binding domain superfamily/Winged helix DNA-binding domain"/>
    <property type="match status" value="1"/>
</dbReference>
<dbReference type="Proteomes" id="UP000182350">
    <property type="component" value="Unassembled WGS sequence"/>
</dbReference>
<evidence type="ECO:0000313" key="5">
    <source>
        <dbReference type="Proteomes" id="UP000182350"/>
    </source>
</evidence>
<feature type="domain" description="DprA winged helix" evidence="3">
    <location>
        <begin position="333"/>
        <end position="383"/>
    </location>
</feature>
<gene>
    <name evidence="4" type="ORF">SAMN02745752_02873</name>
</gene>
<dbReference type="Pfam" id="PF17782">
    <property type="entry name" value="WHD_DprA"/>
    <property type="match status" value="1"/>
</dbReference>
<dbReference type="SUPFAM" id="SSF102405">
    <property type="entry name" value="MCP/YpsA-like"/>
    <property type="match status" value="1"/>
</dbReference>
<dbReference type="GO" id="GO:0009294">
    <property type="term" value="P:DNA-mediated transformation"/>
    <property type="evidence" value="ECO:0007669"/>
    <property type="project" value="InterPro"/>
</dbReference>
<dbReference type="NCBIfam" id="TIGR00732">
    <property type="entry name" value="dprA"/>
    <property type="match status" value="1"/>
</dbReference>
<evidence type="ECO:0000313" key="4">
    <source>
        <dbReference type="EMBL" id="SFX78543.1"/>
    </source>
</evidence>
<dbReference type="EMBL" id="FPJW01000014">
    <property type="protein sequence ID" value="SFX78543.1"/>
    <property type="molecule type" value="Genomic_DNA"/>
</dbReference>
<dbReference type="InterPro" id="IPR041614">
    <property type="entry name" value="DprA_WH"/>
</dbReference>
<accession>A0A1K1ZWN8</accession>
<feature type="domain" description="Smf/DprA SLOG" evidence="2">
    <location>
        <begin position="97"/>
        <end position="304"/>
    </location>
</feature>
<dbReference type="STRING" id="1122209.SAMN02745752_02873"/>
<dbReference type="OrthoDB" id="9785707at2"/>
<dbReference type="InterPro" id="IPR036388">
    <property type="entry name" value="WH-like_DNA-bd_sf"/>
</dbReference>
<dbReference type="Gene3D" id="3.40.50.450">
    <property type="match status" value="1"/>
</dbReference>
<evidence type="ECO:0000259" key="3">
    <source>
        <dbReference type="Pfam" id="PF17782"/>
    </source>
</evidence>
<dbReference type="PANTHER" id="PTHR43022">
    <property type="entry name" value="PROTEIN SMF"/>
    <property type="match status" value="1"/>
</dbReference>
<comment type="similarity">
    <text evidence="1">Belongs to the DprA/Smf family.</text>
</comment>
<dbReference type="Pfam" id="PF02481">
    <property type="entry name" value="DNA_processg_A"/>
    <property type="match status" value="1"/>
</dbReference>
<reference evidence="4 5" key="1">
    <citation type="submission" date="2016-11" db="EMBL/GenBank/DDBJ databases">
        <authorList>
            <person name="Jaros S."/>
            <person name="Januszkiewicz K."/>
            <person name="Wedrychowicz H."/>
        </authorList>
    </citation>
    <scope>NUCLEOTIDE SEQUENCE [LARGE SCALE GENOMIC DNA]</scope>
    <source>
        <strain evidence="4 5">DSM 21637</strain>
    </source>
</reference>
<name>A0A1K1ZWN8_9GAMM</name>
<dbReference type="InterPro" id="IPR057666">
    <property type="entry name" value="DrpA_SLOG"/>
</dbReference>
<keyword evidence="5" id="KW-1185">Reference proteome</keyword>
<evidence type="ECO:0000256" key="1">
    <source>
        <dbReference type="ARBA" id="ARBA00006525"/>
    </source>
</evidence>
<sequence length="388" mass="42190">MPHDRDVEQLLPHLILWLLPGHNQRRIAQIRQQLEPSAAADPHALLQALSSFPRVQPQLAALCRQALHDPWRLPFADQIHRHLLWAEHPKHWLLTPEQQPECLAEIADPPLLLCVSGQHQALDSPALAVVGSRNVTPEGRHNASHWSAHLAHQGLNIISGLARGVDAYAHQGVLDARERGASGATFAVLAQGLDQIYPPEHKSLAERVCEQGALLSEYPLGASPLPRNFPARNRIVTGLSLGVLVVEAALRSGSLVSARHALEQGREVMAIPGSVRRKQSEGCHQLIRQGAALVTHPDEVLAELRLPLQQIIQATDGLSPFVAGSGVSESGVSKHLQPLYQLISDVPQTADQLLLQLDCETAEGLALLQELELDGLIEQCPGGWCRSA</sequence>
<dbReference type="AlphaFoldDB" id="A0A1K1ZWN8"/>
<dbReference type="InterPro" id="IPR003488">
    <property type="entry name" value="DprA"/>
</dbReference>